<keyword evidence="1" id="KW-0175">Coiled coil</keyword>
<sequence>MNNKLKTLIITGAAVGITGMGVIGLGVTAAQAQMNNDSFVSSLASKLGVSEDQVQTAISETKDEMQAERQAEREQAISDAVDNGDLTDRQADILAALEEIHQEKHDEMMDMTEEERQALREEKQAEFEDLTAEEREAQKDQMHEERQAEILDALSEKGLDVTADELDELHDAMESLGIHEGKGPGGKGGPGGMGMGGFGPMH</sequence>
<dbReference type="EMBL" id="JAGQLK010000027">
    <property type="protein sequence ID" value="MCA9383098.1"/>
    <property type="molecule type" value="Genomic_DNA"/>
</dbReference>
<protein>
    <recommendedName>
        <fullName evidence="5">DUF2680 domain-containing protein</fullName>
    </recommendedName>
</protein>
<comment type="caution">
    <text evidence="3">The sequence shown here is derived from an EMBL/GenBank/DDBJ whole genome shotgun (WGS) entry which is preliminary data.</text>
</comment>
<feature type="coiled-coil region" evidence="1">
    <location>
        <begin position="94"/>
        <end position="140"/>
    </location>
</feature>
<feature type="region of interest" description="Disordered" evidence="2">
    <location>
        <begin position="178"/>
        <end position="202"/>
    </location>
</feature>
<evidence type="ECO:0000256" key="2">
    <source>
        <dbReference type="SAM" id="MobiDB-lite"/>
    </source>
</evidence>
<proteinExistence type="predicted"/>
<reference evidence="3" key="1">
    <citation type="submission" date="2020-04" db="EMBL/GenBank/DDBJ databases">
        <authorList>
            <person name="Zhang T."/>
        </authorList>
    </citation>
    <scope>NUCLEOTIDE SEQUENCE</scope>
    <source>
        <strain evidence="3">HKST-UBA14</strain>
    </source>
</reference>
<dbReference type="Proteomes" id="UP000783287">
    <property type="component" value="Unassembled WGS sequence"/>
</dbReference>
<organism evidence="3 4">
    <name type="scientific">Candidatus Dojkabacteria bacterium</name>
    <dbReference type="NCBI Taxonomy" id="2099670"/>
    <lineage>
        <taxon>Bacteria</taxon>
        <taxon>Candidatus Dojkabacteria</taxon>
    </lineage>
</organism>
<evidence type="ECO:0000256" key="1">
    <source>
        <dbReference type="SAM" id="Coils"/>
    </source>
</evidence>
<feature type="compositionally biased region" description="Gly residues" evidence="2">
    <location>
        <begin position="183"/>
        <end position="202"/>
    </location>
</feature>
<gene>
    <name evidence="3" type="ORF">KC909_01915</name>
</gene>
<dbReference type="AlphaFoldDB" id="A0A955RIU4"/>
<evidence type="ECO:0000313" key="4">
    <source>
        <dbReference type="Proteomes" id="UP000783287"/>
    </source>
</evidence>
<evidence type="ECO:0000313" key="3">
    <source>
        <dbReference type="EMBL" id="MCA9383098.1"/>
    </source>
</evidence>
<accession>A0A955RIU4</accession>
<evidence type="ECO:0008006" key="5">
    <source>
        <dbReference type="Google" id="ProtNLM"/>
    </source>
</evidence>
<reference evidence="3" key="2">
    <citation type="journal article" date="2021" name="Microbiome">
        <title>Successional dynamics and alternative stable states in a saline activated sludge microbial community over 9 years.</title>
        <authorList>
            <person name="Wang Y."/>
            <person name="Ye J."/>
            <person name="Ju F."/>
            <person name="Liu L."/>
            <person name="Boyd J.A."/>
            <person name="Deng Y."/>
            <person name="Parks D.H."/>
            <person name="Jiang X."/>
            <person name="Yin X."/>
            <person name="Woodcroft B.J."/>
            <person name="Tyson G.W."/>
            <person name="Hugenholtz P."/>
            <person name="Polz M.F."/>
            <person name="Zhang T."/>
        </authorList>
    </citation>
    <scope>NUCLEOTIDE SEQUENCE</scope>
    <source>
        <strain evidence="3">HKST-UBA14</strain>
    </source>
</reference>
<name>A0A955RIU4_9BACT</name>